<evidence type="ECO:0000256" key="1">
    <source>
        <dbReference type="SAM" id="MobiDB-lite"/>
    </source>
</evidence>
<proteinExistence type="predicted"/>
<sequence>MEGGSLFNPGFLGSSFLWWVGQIADDATWRDNILPGPHKDTKKPDGWGRRYKVRIIGLHDQGEEEIDSNDLPWAQIMYPVTGGGGQTSASQTSALRQGMMVFGFFLDGQEQQIPVIMGVLGHNVQVPLSAKIGDNRVTNNTPGPLAASGYAEGRNPPPNTPAEGGPNPVVPDDDLKVTKPKSEAQQQEEAEPSPGAQLNQYGLDPSKPLTKEQFADMRSAVAEAEALGYEKGSPEYEDLKQRRVAEGIRNRKKAANSPIAPVQPGPTLEGVDDVTVISAADTKRNDHYRQKKVMLSVCSFPQSNSKGLQTVLDNLVKKIEKYVNTFQSYIDKVSSTIEDIQQILRNAACEIAKYIKPMLDKVMEFVLKKLNEALTTVVAALPSSMRSLFIDMKKMLTELILCLYNKITQGLCDLIQAILDKALDLAGLENKAKAAAANSNGDDEAYRRLAPKVPPCYAEDITAQVFAVAAPEINEANNSLIQNLDNFLEDIQKQLAGVSGALDGLMNKIPDISGSLTAALGFENIKINLFGCELEPNCPVDDYYTIQGGGAGQPDAKLPSDTAVEKAAAAQDPGEVAAPKEDVGYIQPTSGQQDTKPSGSDSSAVSVDLDPGAPDEDVSGALDIA</sequence>
<keyword evidence="3" id="KW-1185">Reference proteome</keyword>
<feature type="region of interest" description="Disordered" evidence="1">
    <location>
        <begin position="133"/>
        <end position="208"/>
    </location>
</feature>
<dbReference type="Proteomes" id="UP000221247">
    <property type="component" value="Segment"/>
</dbReference>
<accession>A0A222YWW2</accession>
<dbReference type="Gene3D" id="2.40.50.260">
    <property type="entry name" value="Nucleic acid-binding protein domain"/>
    <property type="match status" value="1"/>
</dbReference>
<name>A0A222YWW2_9CAUD</name>
<evidence type="ECO:0000313" key="3">
    <source>
        <dbReference type="Proteomes" id="UP000221247"/>
    </source>
</evidence>
<feature type="region of interest" description="Disordered" evidence="1">
    <location>
        <begin position="552"/>
        <end position="625"/>
    </location>
</feature>
<organism evidence="2 3">
    <name type="scientific">Synechococcus phage Bellamy</name>
    <dbReference type="NCBI Taxonomy" id="2023996"/>
    <lineage>
        <taxon>Viruses</taxon>
        <taxon>Duplodnaviria</taxon>
        <taxon>Heunggongvirae</taxon>
        <taxon>Uroviricota</taxon>
        <taxon>Caudoviricetes</taxon>
        <taxon>Pantevenvirales</taxon>
        <taxon>Kyanoviridae</taxon>
        <taxon>Bellamyvirus</taxon>
        <taxon>Bellamyvirus bellamy</taxon>
    </lineage>
</organism>
<dbReference type="EMBL" id="MF351863">
    <property type="protein sequence ID" value="ASR76063.1"/>
    <property type="molecule type" value="Genomic_DNA"/>
</dbReference>
<dbReference type="KEGG" id="vg:54981346"/>
<protein>
    <submittedName>
        <fullName evidence="2">Baseplate hub and lysozyme</fullName>
    </submittedName>
</protein>
<evidence type="ECO:0000313" key="2">
    <source>
        <dbReference type="EMBL" id="ASR76063.1"/>
    </source>
</evidence>
<feature type="compositionally biased region" description="Basic and acidic residues" evidence="1">
    <location>
        <begin position="173"/>
        <end position="182"/>
    </location>
</feature>
<dbReference type="GeneID" id="54981346"/>
<gene>
    <name evidence="2" type="primary">16</name>
    <name evidence="2" type="ORF">PBI_BELLAMY_16</name>
</gene>
<feature type="compositionally biased region" description="Polar residues" evidence="1">
    <location>
        <begin position="587"/>
        <end position="605"/>
    </location>
</feature>
<dbReference type="RefSeq" id="YP_009791175.1">
    <property type="nucleotide sequence ID" value="NC_047838.1"/>
</dbReference>
<dbReference type="SUPFAM" id="SSF69255">
    <property type="entry name" value="gp5 N-terminal domain-like"/>
    <property type="match status" value="1"/>
</dbReference>
<reference evidence="2 3" key="1">
    <citation type="submission" date="2017-06" db="EMBL/GenBank/DDBJ databases">
        <authorList>
            <person name="Kim H.J."/>
            <person name="Triplett B.A."/>
        </authorList>
    </citation>
    <scope>NUCLEOTIDE SEQUENCE [LARGE SCALE GENOMIC DNA]</scope>
</reference>